<comment type="caution">
    <text evidence="1">The sequence shown here is derived from an EMBL/GenBank/DDBJ whole genome shotgun (WGS) entry which is preliminary data.</text>
</comment>
<protein>
    <submittedName>
        <fullName evidence="1">Uncharacterized protein</fullName>
    </submittedName>
</protein>
<dbReference type="STRING" id="1801797.A3G06_00230"/>
<dbReference type="AlphaFoldDB" id="A0A1F6Y8R4"/>
<evidence type="ECO:0000313" key="1">
    <source>
        <dbReference type="EMBL" id="OGJ02804.1"/>
    </source>
</evidence>
<evidence type="ECO:0000313" key="2">
    <source>
        <dbReference type="Proteomes" id="UP000176192"/>
    </source>
</evidence>
<reference evidence="1 2" key="1">
    <citation type="journal article" date="2016" name="Nat. Commun.">
        <title>Thousands of microbial genomes shed light on interconnected biogeochemical processes in an aquifer system.</title>
        <authorList>
            <person name="Anantharaman K."/>
            <person name="Brown C.T."/>
            <person name="Hug L.A."/>
            <person name="Sharon I."/>
            <person name="Castelle C.J."/>
            <person name="Probst A.J."/>
            <person name="Thomas B.C."/>
            <person name="Singh A."/>
            <person name="Wilkins M.J."/>
            <person name="Karaoz U."/>
            <person name="Brodie E.L."/>
            <person name="Williams K.H."/>
            <person name="Hubbard S.S."/>
            <person name="Banfield J.F."/>
        </authorList>
    </citation>
    <scope>NUCLEOTIDE SEQUENCE [LARGE SCALE GENOMIC DNA]</scope>
</reference>
<accession>A0A1F6Y8R4</accession>
<proteinExistence type="predicted"/>
<dbReference type="EMBL" id="MFVV01000033">
    <property type="protein sequence ID" value="OGJ02804.1"/>
    <property type="molecule type" value="Genomic_DNA"/>
</dbReference>
<gene>
    <name evidence="1" type="ORF">A3G06_00230</name>
</gene>
<name>A0A1F6Y8R4_9BACT</name>
<sequence length="186" mass="21441">MKTNLEPGGGQITGESELETGGMRLEKEIPIAEDIARFRAELEEKIFGEGLPAEEWAVAYEEIFQKYKLKDEILARLTLLIFYGLSKEELADQQINNILDDLEDIEKALINPEDFYYRQFLGENSSGSQEAEYRRKIKISLMAASDIFFLYQRTGDMEPARMTINVLEKFPLQSWPAIVRLIKSKH</sequence>
<dbReference type="Proteomes" id="UP000176192">
    <property type="component" value="Unassembled WGS sequence"/>
</dbReference>
<organism evidence="1 2">
    <name type="scientific">Candidatus Nomurabacteria bacterium RIFCSPLOWO2_12_FULL_46_14</name>
    <dbReference type="NCBI Taxonomy" id="1801797"/>
    <lineage>
        <taxon>Bacteria</taxon>
        <taxon>Candidatus Nomuraibacteriota</taxon>
    </lineage>
</organism>